<feature type="transmembrane region" description="Helical" evidence="1">
    <location>
        <begin position="6"/>
        <end position="29"/>
    </location>
</feature>
<sequence>MSYHVLAFFMGLLGSLHCAVMCGPLVLAVPGPRSRWKRLSNTLMYQSGRTMTYALLGLMMGVVGHSIEVAGWQQSISIATGILLVCMALFSLWGRRLRQVVHWQQTFVHPVVKWIGYWLQRPGGHFMVGMLNGLLPCGMVYMALAASLSADTLQGSGVFMLSFGLGTWPTMLAVSLIGSAVKRRMRFNAAFWLPMISLLMGGWFLLRGAGLDIPYLSPLIYPDGAVTCAGAQ</sequence>
<evidence type="ECO:0000313" key="3">
    <source>
        <dbReference type="EMBL" id="SKB44923.1"/>
    </source>
</evidence>
<feature type="domain" description="Urease accessory protein UreH-like transmembrane" evidence="2">
    <location>
        <begin position="7"/>
        <end position="203"/>
    </location>
</feature>
<feature type="transmembrane region" description="Helical" evidence="1">
    <location>
        <begin position="189"/>
        <end position="206"/>
    </location>
</feature>
<dbReference type="STRING" id="623280.SAMN05660226_01381"/>
<dbReference type="AlphaFoldDB" id="A0A1T5BDK4"/>
<gene>
    <name evidence="3" type="ORF">SAMN05660226_01381</name>
</gene>
<proteinExistence type="predicted"/>
<dbReference type="RefSeq" id="WP_079716092.1">
    <property type="nucleotide sequence ID" value="NZ_FUYS01000003.1"/>
</dbReference>
<dbReference type="Pfam" id="PF13386">
    <property type="entry name" value="DsbD_2"/>
    <property type="match status" value="1"/>
</dbReference>
<dbReference type="EMBL" id="FUYS01000003">
    <property type="protein sequence ID" value="SKB44923.1"/>
    <property type="molecule type" value="Genomic_DNA"/>
</dbReference>
<feature type="transmembrane region" description="Helical" evidence="1">
    <location>
        <begin position="126"/>
        <end position="146"/>
    </location>
</feature>
<dbReference type="InterPro" id="IPR039447">
    <property type="entry name" value="UreH-like_TM_dom"/>
</dbReference>
<evidence type="ECO:0000256" key="1">
    <source>
        <dbReference type="SAM" id="Phobius"/>
    </source>
</evidence>
<dbReference type="PANTHER" id="PTHR42208:SF1">
    <property type="entry name" value="HEAVY METAL TRANSPORTER"/>
    <property type="match status" value="1"/>
</dbReference>
<dbReference type="PANTHER" id="PTHR42208">
    <property type="entry name" value="HEAVY METAL TRANSPORTER-RELATED"/>
    <property type="match status" value="1"/>
</dbReference>
<organism evidence="3 4">
    <name type="scientific">Parapedobacter luteus</name>
    <dbReference type="NCBI Taxonomy" id="623280"/>
    <lineage>
        <taxon>Bacteria</taxon>
        <taxon>Pseudomonadati</taxon>
        <taxon>Bacteroidota</taxon>
        <taxon>Sphingobacteriia</taxon>
        <taxon>Sphingobacteriales</taxon>
        <taxon>Sphingobacteriaceae</taxon>
        <taxon>Parapedobacter</taxon>
    </lineage>
</organism>
<feature type="transmembrane region" description="Helical" evidence="1">
    <location>
        <begin position="76"/>
        <end position="94"/>
    </location>
</feature>
<keyword evidence="1" id="KW-1133">Transmembrane helix</keyword>
<evidence type="ECO:0000259" key="2">
    <source>
        <dbReference type="Pfam" id="PF13386"/>
    </source>
</evidence>
<keyword evidence="4" id="KW-1185">Reference proteome</keyword>
<reference evidence="3 4" key="1">
    <citation type="submission" date="2017-02" db="EMBL/GenBank/DDBJ databases">
        <authorList>
            <person name="Peterson S.W."/>
        </authorList>
    </citation>
    <scope>NUCLEOTIDE SEQUENCE [LARGE SCALE GENOMIC DNA]</scope>
    <source>
        <strain evidence="3 4">DSM 22899</strain>
    </source>
</reference>
<name>A0A1T5BDK4_9SPHI</name>
<feature type="transmembrane region" description="Helical" evidence="1">
    <location>
        <begin position="50"/>
        <end position="70"/>
    </location>
</feature>
<dbReference type="Proteomes" id="UP000190541">
    <property type="component" value="Unassembled WGS sequence"/>
</dbReference>
<feature type="transmembrane region" description="Helical" evidence="1">
    <location>
        <begin position="158"/>
        <end position="177"/>
    </location>
</feature>
<keyword evidence="1" id="KW-0472">Membrane</keyword>
<keyword evidence="1" id="KW-0812">Transmembrane</keyword>
<protein>
    <recommendedName>
        <fullName evidence="2">Urease accessory protein UreH-like transmembrane domain-containing protein</fullName>
    </recommendedName>
</protein>
<dbReference type="OrthoDB" id="594443at2"/>
<evidence type="ECO:0000313" key="4">
    <source>
        <dbReference type="Proteomes" id="UP000190541"/>
    </source>
</evidence>
<accession>A0A1T5BDK4</accession>